<evidence type="ECO:0000256" key="2">
    <source>
        <dbReference type="SAM" id="MobiDB-lite"/>
    </source>
</evidence>
<dbReference type="PANTHER" id="PTHR10758:SF2">
    <property type="entry name" value="26S PROTEASOME NON-ATPASE REGULATORY SUBUNIT 3"/>
    <property type="match status" value="1"/>
</dbReference>
<dbReference type="Pfam" id="PF08375">
    <property type="entry name" value="Rpn3_C"/>
    <property type="match status" value="1"/>
</dbReference>
<feature type="region of interest" description="Disordered" evidence="2">
    <location>
        <begin position="254"/>
        <end position="286"/>
    </location>
</feature>
<dbReference type="GO" id="GO:0008541">
    <property type="term" value="C:proteasome regulatory particle, lid subcomplex"/>
    <property type="evidence" value="ECO:0007669"/>
    <property type="project" value="TreeGrafter"/>
</dbReference>
<dbReference type="Proteomes" id="UP000887561">
    <property type="component" value="Unplaced"/>
</dbReference>
<keyword evidence="1" id="KW-0647">Proteasome</keyword>
<dbReference type="GO" id="GO:0042176">
    <property type="term" value="P:regulation of protein catabolic process"/>
    <property type="evidence" value="ECO:0007669"/>
    <property type="project" value="InterPro"/>
</dbReference>
<proteinExistence type="predicted"/>
<name>A0A915LE59_MELJA</name>
<dbReference type="GO" id="GO:0030234">
    <property type="term" value="F:enzyme regulator activity"/>
    <property type="evidence" value="ECO:0007669"/>
    <property type="project" value="InterPro"/>
</dbReference>
<evidence type="ECO:0000259" key="3">
    <source>
        <dbReference type="Pfam" id="PF08375"/>
    </source>
</evidence>
<dbReference type="Pfam" id="PF25573">
    <property type="entry name" value="TPR_PSMD3_N"/>
    <property type="match status" value="1"/>
</dbReference>
<dbReference type="PANTHER" id="PTHR10758">
    <property type="entry name" value="26S PROTEASOME NON-ATPASE REGULATORY SUBUNIT 3/COP9 SIGNALOSOME COMPLEX SUBUNIT 3"/>
    <property type="match status" value="1"/>
</dbReference>
<evidence type="ECO:0000313" key="5">
    <source>
        <dbReference type="Proteomes" id="UP000887561"/>
    </source>
</evidence>
<evidence type="ECO:0000256" key="1">
    <source>
        <dbReference type="ARBA" id="ARBA00022942"/>
    </source>
</evidence>
<reference evidence="6" key="1">
    <citation type="submission" date="2022-11" db="UniProtKB">
        <authorList>
            <consortium name="WormBaseParasite"/>
        </authorList>
    </citation>
    <scope>IDENTIFICATION</scope>
</reference>
<evidence type="ECO:0000313" key="6">
    <source>
        <dbReference type="WBParaSite" id="scaffold10_cov225.g21"/>
    </source>
</evidence>
<dbReference type="InterPro" id="IPR050756">
    <property type="entry name" value="CSN3"/>
</dbReference>
<dbReference type="WBParaSite" id="scaffold10_cov225.g21">
    <property type="protein sequence ID" value="scaffold10_cov225.g21"/>
    <property type="gene ID" value="scaffold10_cov225.g21"/>
</dbReference>
<feature type="domain" description="26S proteasome non-ATPase regulatory subunit 3 C-terminal" evidence="3">
    <location>
        <begin position="220"/>
        <end position="283"/>
    </location>
</feature>
<dbReference type="SMART" id="SM00753">
    <property type="entry name" value="PAM"/>
    <property type="match status" value="1"/>
</dbReference>
<sequence>MEVDTSNIPVNGQIAANVCLADIGEINDEFIKSKTKKDLKGKAAAAIKILRSFIISNDYEAAERFVSSVKLPESATNNDWARWFYYLGLIEAMKGINLNNYKTAKKYFEIALRKAPTNGAIGFKQEVNKWMVLVMLLIGEIPERSLFRAKEFEKVLLPYMRLTKVVKLGDVEGYKKSPTVEDAHDTVMKVFKEGILRGMVVTNDPEFKNQPYVKFGEADDQYRGTEPQIEFDKRIKELLDLHSHAVKALRYPDNANPEVETIEEQRKREQEALEAAADEEDDDMIG</sequence>
<accession>A0A915LE59</accession>
<feature type="compositionally biased region" description="Acidic residues" evidence="2">
    <location>
        <begin position="276"/>
        <end position="286"/>
    </location>
</feature>
<dbReference type="InterPro" id="IPR013586">
    <property type="entry name" value="PSMD3_C"/>
</dbReference>
<dbReference type="AlphaFoldDB" id="A0A915LE59"/>
<dbReference type="InterPro" id="IPR057985">
    <property type="entry name" value="TPR_PSMD3_N"/>
</dbReference>
<keyword evidence="5" id="KW-1185">Reference proteome</keyword>
<feature type="domain" description="26S proteasome non-ATPase regulatory subunit 3 N-terminal TPR repeats" evidence="4">
    <location>
        <begin position="34"/>
        <end position="163"/>
    </location>
</feature>
<protein>
    <submittedName>
        <fullName evidence="6">26S proteasome regulatory subunit C-terminal domain-containing protein</fullName>
    </submittedName>
</protein>
<organism evidence="5 6">
    <name type="scientific">Meloidogyne javanica</name>
    <name type="common">Root-knot nematode worm</name>
    <dbReference type="NCBI Taxonomy" id="6303"/>
    <lineage>
        <taxon>Eukaryota</taxon>
        <taxon>Metazoa</taxon>
        <taxon>Ecdysozoa</taxon>
        <taxon>Nematoda</taxon>
        <taxon>Chromadorea</taxon>
        <taxon>Rhabditida</taxon>
        <taxon>Tylenchina</taxon>
        <taxon>Tylenchomorpha</taxon>
        <taxon>Tylenchoidea</taxon>
        <taxon>Meloidogynidae</taxon>
        <taxon>Meloidogyninae</taxon>
        <taxon>Meloidogyne</taxon>
        <taxon>Meloidogyne incognita group</taxon>
    </lineage>
</organism>
<dbReference type="GO" id="GO:0006511">
    <property type="term" value="P:ubiquitin-dependent protein catabolic process"/>
    <property type="evidence" value="ECO:0007669"/>
    <property type="project" value="TreeGrafter"/>
</dbReference>
<evidence type="ECO:0000259" key="4">
    <source>
        <dbReference type="Pfam" id="PF25573"/>
    </source>
</evidence>